<feature type="domain" description="HTH tetR-type" evidence="6">
    <location>
        <begin position="24"/>
        <end position="84"/>
    </location>
</feature>
<dbReference type="GO" id="GO:0003700">
    <property type="term" value="F:DNA-binding transcription factor activity"/>
    <property type="evidence" value="ECO:0007669"/>
    <property type="project" value="TreeGrafter"/>
</dbReference>
<evidence type="ECO:0000256" key="5">
    <source>
        <dbReference type="SAM" id="MobiDB-lite"/>
    </source>
</evidence>
<dbReference type="HOGENOM" id="CLU_069356_27_0_5"/>
<dbReference type="InterPro" id="IPR039536">
    <property type="entry name" value="TetR_C_Proteobacteria"/>
</dbReference>
<keyword evidence="3" id="KW-0804">Transcription</keyword>
<evidence type="ECO:0000313" key="7">
    <source>
        <dbReference type="EMBL" id="AGK58409.1"/>
    </source>
</evidence>
<dbReference type="Proteomes" id="UP000005952">
    <property type="component" value="Chromosome"/>
</dbReference>
<dbReference type="STRING" id="670307.HYPDE_33683"/>
<dbReference type="GO" id="GO:0000976">
    <property type="term" value="F:transcription cis-regulatory region binding"/>
    <property type="evidence" value="ECO:0007669"/>
    <property type="project" value="TreeGrafter"/>
</dbReference>
<dbReference type="PRINTS" id="PR00455">
    <property type="entry name" value="HTHTETR"/>
</dbReference>
<dbReference type="PANTHER" id="PTHR30055">
    <property type="entry name" value="HTH-TYPE TRANSCRIPTIONAL REGULATOR RUTR"/>
    <property type="match status" value="1"/>
</dbReference>
<evidence type="ECO:0000256" key="1">
    <source>
        <dbReference type="ARBA" id="ARBA00023015"/>
    </source>
</evidence>
<accession>N0B4G0</accession>
<dbReference type="SUPFAM" id="SSF48498">
    <property type="entry name" value="Tetracyclin repressor-like, C-terminal domain"/>
    <property type="match status" value="1"/>
</dbReference>
<name>N0B4G0_9HYPH</name>
<keyword evidence="1" id="KW-0805">Transcription regulation</keyword>
<dbReference type="PROSITE" id="PS50977">
    <property type="entry name" value="HTH_TETR_2"/>
    <property type="match status" value="1"/>
</dbReference>
<dbReference type="Gene3D" id="1.10.10.60">
    <property type="entry name" value="Homeodomain-like"/>
    <property type="match status" value="1"/>
</dbReference>
<feature type="region of interest" description="Disordered" evidence="5">
    <location>
        <begin position="1"/>
        <end position="28"/>
    </location>
</feature>
<dbReference type="InterPro" id="IPR036271">
    <property type="entry name" value="Tet_transcr_reg_TetR-rel_C_sf"/>
</dbReference>
<evidence type="ECO:0000256" key="2">
    <source>
        <dbReference type="ARBA" id="ARBA00023125"/>
    </source>
</evidence>
<dbReference type="OrthoDB" id="7185252at2"/>
<dbReference type="KEGG" id="hdt:HYPDE_33683"/>
<dbReference type="eggNOG" id="COG1309">
    <property type="taxonomic scope" value="Bacteria"/>
</dbReference>
<dbReference type="InterPro" id="IPR050109">
    <property type="entry name" value="HTH-type_TetR-like_transc_reg"/>
</dbReference>
<dbReference type="PANTHER" id="PTHR30055:SF146">
    <property type="entry name" value="HTH-TYPE TRANSCRIPTIONAL DUAL REGULATOR CECR"/>
    <property type="match status" value="1"/>
</dbReference>
<dbReference type="Pfam" id="PF00440">
    <property type="entry name" value="TetR_N"/>
    <property type="match status" value="1"/>
</dbReference>
<dbReference type="InterPro" id="IPR009057">
    <property type="entry name" value="Homeodomain-like_sf"/>
</dbReference>
<dbReference type="InterPro" id="IPR001647">
    <property type="entry name" value="HTH_TetR"/>
</dbReference>
<keyword evidence="2 4" id="KW-0238">DNA-binding</keyword>
<dbReference type="InterPro" id="IPR023772">
    <property type="entry name" value="DNA-bd_HTH_TetR-type_CS"/>
</dbReference>
<feature type="DNA-binding region" description="H-T-H motif" evidence="4">
    <location>
        <begin position="47"/>
        <end position="66"/>
    </location>
</feature>
<proteinExistence type="predicted"/>
<dbReference type="PROSITE" id="PS01081">
    <property type="entry name" value="HTH_TETR_1"/>
    <property type="match status" value="1"/>
</dbReference>
<keyword evidence="8" id="KW-1185">Reference proteome</keyword>
<reference evidence="7 8" key="1">
    <citation type="journal article" date="2013" name="Genome Announc.">
        <title>Genome sequences for three denitrifying bacterial strains isolated from a uranium- and nitrate-contaminated subsurface environment.</title>
        <authorList>
            <person name="Venkatramanan R."/>
            <person name="Prakash O."/>
            <person name="Woyke T."/>
            <person name="Chain P."/>
            <person name="Goodwin L.A."/>
            <person name="Watson D."/>
            <person name="Brooks S."/>
            <person name="Kostka J.E."/>
            <person name="Green S.J."/>
        </authorList>
    </citation>
    <scope>NUCLEOTIDE SEQUENCE [LARGE SCALE GENOMIC DNA]</scope>
    <source>
        <strain evidence="7 8">1NES1</strain>
    </source>
</reference>
<evidence type="ECO:0000256" key="4">
    <source>
        <dbReference type="PROSITE-ProRule" id="PRU00335"/>
    </source>
</evidence>
<organism evidence="7 8">
    <name type="scientific">Hyphomicrobium denitrificans 1NES1</name>
    <dbReference type="NCBI Taxonomy" id="670307"/>
    <lineage>
        <taxon>Bacteria</taxon>
        <taxon>Pseudomonadati</taxon>
        <taxon>Pseudomonadota</taxon>
        <taxon>Alphaproteobacteria</taxon>
        <taxon>Hyphomicrobiales</taxon>
        <taxon>Hyphomicrobiaceae</taxon>
        <taxon>Hyphomicrobium</taxon>
    </lineage>
</organism>
<dbReference type="SUPFAM" id="SSF46689">
    <property type="entry name" value="Homeodomain-like"/>
    <property type="match status" value="1"/>
</dbReference>
<dbReference type="EMBL" id="CP005587">
    <property type="protein sequence ID" value="AGK58409.1"/>
    <property type="molecule type" value="Genomic_DNA"/>
</dbReference>
<dbReference type="Pfam" id="PF14246">
    <property type="entry name" value="TetR_C_7"/>
    <property type="match status" value="1"/>
</dbReference>
<evidence type="ECO:0000259" key="6">
    <source>
        <dbReference type="PROSITE" id="PS50977"/>
    </source>
</evidence>
<dbReference type="FunFam" id="1.10.10.60:FF:000141">
    <property type="entry name" value="TetR family transcriptional regulator"/>
    <property type="match status" value="1"/>
</dbReference>
<protein>
    <submittedName>
        <fullName evidence="7">TetR family transcriptional regulator</fullName>
    </submittedName>
</protein>
<dbReference type="AlphaFoldDB" id="N0B4G0"/>
<dbReference type="Gene3D" id="1.10.357.10">
    <property type="entry name" value="Tetracycline Repressor, domain 2"/>
    <property type="match status" value="1"/>
</dbReference>
<sequence>MESPSASPETSERRGGRPAAGTDPQKRRQILEGAGRVFSTLGFDASSMNDVAHEARVSKATLYVYFQDKEHLFTSICAERRDRNISELIALLDPEKPPRETLLHFGTEMMRLLSEPFVVAAHRIVIGVAERMPEIGTEFFEAGPKRMTVALAAFIDQHVAAGRLNVPDSHLAAAQFLELVQSLIFRPRLYGAITDRPTAQEMDKVVTSAVTMFMAAYGAKDGG</sequence>
<gene>
    <name evidence="7" type="ORF">HYPDE_33683</name>
</gene>
<dbReference type="RefSeq" id="WP_015598434.1">
    <property type="nucleotide sequence ID" value="NC_021172.1"/>
</dbReference>
<evidence type="ECO:0000256" key="3">
    <source>
        <dbReference type="ARBA" id="ARBA00023163"/>
    </source>
</evidence>
<evidence type="ECO:0000313" key="8">
    <source>
        <dbReference type="Proteomes" id="UP000005952"/>
    </source>
</evidence>